<dbReference type="InterPro" id="IPR045403">
    <property type="entry name" value="HTH_59_Firmicutes_type"/>
</dbReference>
<protein>
    <recommendedName>
        <fullName evidence="1">Helix-turn-helix domain-containing protein</fullName>
    </recommendedName>
</protein>
<evidence type="ECO:0000259" key="1">
    <source>
        <dbReference type="Pfam" id="PF20038"/>
    </source>
</evidence>
<evidence type="ECO:0000313" key="3">
    <source>
        <dbReference type="Proteomes" id="UP000464749"/>
    </source>
</evidence>
<name>A0A9X7TBC2_LACJH</name>
<dbReference type="RefSeq" id="WP_163588920.1">
    <property type="nucleotide sequence ID" value="NZ_CP040855.1"/>
</dbReference>
<dbReference type="Proteomes" id="UP000464749">
    <property type="component" value="Plasmid unnamed1"/>
</dbReference>
<geneLocation type="plasmid" evidence="2 3">
    <name>unnamed1</name>
</geneLocation>
<organism evidence="2 3">
    <name type="scientific">Lactobacillus johnsonii</name>
    <dbReference type="NCBI Taxonomy" id="33959"/>
    <lineage>
        <taxon>Bacteria</taxon>
        <taxon>Bacillati</taxon>
        <taxon>Bacillota</taxon>
        <taxon>Bacilli</taxon>
        <taxon>Lactobacillales</taxon>
        <taxon>Lactobacillaceae</taxon>
        <taxon>Lactobacillus</taxon>
    </lineage>
</organism>
<accession>A0A9X7TBC2</accession>
<sequence length="77" mass="8887">MEINLDSQEILSAKEAAEIWHKNTDYVRTSIHKSPEKWPKGSWRKFGKQIIVTAYGMEQVTGKKDPRKQGKLNAKCK</sequence>
<dbReference type="EMBL" id="CP040855">
    <property type="protein sequence ID" value="QIA88540.1"/>
    <property type="molecule type" value="Genomic_DNA"/>
</dbReference>
<dbReference type="AlphaFoldDB" id="A0A9X7TBC2"/>
<reference evidence="2 3" key="1">
    <citation type="submission" date="2019-06" db="EMBL/GenBank/DDBJ databases">
        <title>Whole genome sequencing of Lactobacillus johnsonii strain G2A.</title>
        <authorList>
            <person name="Conlan S."/>
            <person name="Thomas P.J."/>
            <person name="Mullikin J."/>
            <person name="Singer J."/>
            <person name="Weaver C."/>
            <person name="Segre J.A."/>
        </authorList>
    </citation>
    <scope>NUCLEOTIDE SEQUENCE [LARGE SCALE GENOMIC DNA]</scope>
    <source>
        <strain evidence="2 3">G2A</strain>
        <plasmid evidence="2 3">unnamed1</plasmid>
    </source>
</reference>
<feature type="domain" description="Helix-turn-helix" evidence="1">
    <location>
        <begin position="7"/>
        <end position="64"/>
    </location>
</feature>
<evidence type="ECO:0000313" key="2">
    <source>
        <dbReference type="EMBL" id="QIA88540.1"/>
    </source>
</evidence>
<proteinExistence type="predicted"/>
<keyword evidence="2" id="KW-0614">Plasmid</keyword>
<dbReference type="Pfam" id="PF20038">
    <property type="entry name" value="HTH_59"/>
    <property type="match status" value="1"/>
</dbReference>
<gene>
    <name evidence="2" type="ORF">FEE39_09865</name>
</gene>